<proteinExistence type="predicted"/>
<keyword evidence="2" id="KW-0732">Signal</keyword>
<protein>
    <submittedName>
        <fullName evidence="3">Uncharacterized protein</fullName>
    </submittedName>
</protein>
<keyword evidence="4" id="KW-1185">Reference proteome</keyword>
<dbReference type="PANTHER" id="PTHR12740:SF4">
    <property type="entry name" value="JNK1_MAPK8-ASSOCIATED MEMBRANE PROTEIN"/>
    <property type="match status" value="1"/>
</dbReference>
<dbReference type="InterPro" id="IPR008485">
    <property type="entry name" value="JAMP"/>
</dbReference>
<name>A0ABQ9JNV4_9CUCU</name>
<evidence type="ECO:0000313" key="4">
    <source>
        <dbReference type="Proteomes" id="UP001162164"/>
    </source>
</evidence>
<reference evidence="3" key="1">
    <citation type="journal article" date="2023" name="Insect Mol. Biol.">
        <title>Genome sequencing provides insights into the evolution of gene families encoding plant cell wall-degrading enzymes in longhorned beetles.</title>
        <authorList>
            <person name="Shin N.R."/>
            <person name="Okamura Y."/>
            <person name="Kirsch R."/>
            <person name="Pauchet Y."/>
        </authorList>
    </citation>
    <scope>NUCLEOTIDE SEQUENCE</scope>
    <source>
        <strain evidence="3">MMC_N1</strain>
    </source>
</reference>
<sequence>MVLLVLILHWFFIDMVSMRRSKDVIILHATAFIEVFLSCLLSLLLSHPVGTLTIHSCRVRGISDWYTVLHNPTPNYEKTIHCTQEAVYPLYTVVFLFYGLALSLMLLLRPWVCRKYLPRQK</sequence>
<keyword evidence="1" id="KW-0812">Transmembrane</keyword>
<feature type="chain" id="PRO_5046737516" evidence="2">
    <location>
        <begin position="19"/>
        <end position="121"/>
    </location>
</feature>
<evidence type="ECO:0000256" key="1">
    <source>
        <dbReference type="SAM" id="Phobius"/>
    </source>
</evidence>
<accession>A0ABQ9JNV4</accession>
<comment type="caution">
    <text evidence="3">The sequence shown here is derived from an EMBL/GenBank/DDBJ whole genome shotgun (WGS) entry which is preliminary data.</text>
</comment>
<feature type="signal peptide" evidence="2">
    <location>
        <begin position="1"/>
        <end position="18"/>
    </location>
</feature>
<evidence type="ECO:0000256" key="2">
    <source>
        <dbReference type="SAM" id="SignalP"/>
    </source>
</evidence>
<dbReference type="EMBL" id="JAPWTJ010000317">
    <property type="protein sequence ID" value="KAJ8979740.1"/>
    <property type="molecule type" value="Genomic_DNA"/>
</dbReference>
<feature type="transmembrane region" description="Helical" evidence="1">
    <location>
        <begin position="24"/>
        <end position="45"/>
    </location>
</feature>
<feature type="transmembrane region" description="Helical" evidence="1">
    <location>
        <begin position="88"/>
        <end position="112"/>
    </location>
</feature>
<dbReference type="Pfam" id="PF05571">
    <property type="entry name" value="JAMP"/>
    <property type="match status" value="1"/>
</dbReference>
<keyword evidence="1" id="KW-1133">Transmembrane helix</keyword>
<evidence type="ECO:0000313" key="3">
    <source>
        <dbReference type="EMBL" id="KAJ8979740.1"/>
    </source>
</evidence>
<keyword evidence="1" id="KW-0472">Membrane</keyword>
<dbReference type="PANTHER" id="PTHR12740">
    <property type="entry name" value="JNK1/MAPK8-ASSOCIATED MEMBRANE PROTEIN"/>
    <property type="match status" value="1"/>
</dbReference>
<organism evidence="3 4">
    <name type="scientific">Molorchus minor</name>
    <dbReference type="NCBI Taxonomy" id="1323400"/>
    <lineage>
        <taxon>Eukaryota</taxon>
        <taxon>Metazoa</taxon>
        <taxon>Ecdysozoa</taxon>
        <taxon>Arthropoda</taxon>
        <taxon>Hexapoda</taxon>
        <taxon>Insecta</taxon>
        <taxon>Pterygota</taxon>
        <taxon>Neoptera</taxon>
        <taxon>Endopterygota</taxon>
        <taxon>Coleoptera</taxon>
        <taxon>Polyphaga</taxon>
        <taxon>Cucujiformia</taxon>
        <taxon>Chrysomeloidea</taxon>
        <taxon>Cerambycidae</taxon>
        <taxon>Lamiinae</taxon>
        <taxon>Monochamini</taxon>
        <taxon>Molorchus</taxon>
    </lineage>
</organism>
<gene>
    <name evidence="3" type="ORF">NQ317_004727</name>
</gene>
<dbReference type="Proteomes" id="UP001162164">
    <property type="component" value="Unassembled WGS sequence"/>
</dbReference>